<evidence type="ECO:0000313" key="10">
    <source>
        <dbReference type="EMBL" id="MBB6508996.1"/>
    </source>
</evidence>
<dbReference type="SMART" id="SM00155">
    <property type="entry name" value="PLDc"/>
    <property type="match status" value="2"/>
</dbReference>
<dbReference type="InterPro" id="IPR025202">
    <property type="entry name" value="PLD-like_dom"/>
</dbReference>
<dbReference type="InterPro" id="IPR001736">
    <property type="entry name" value="PLipase_D/transphosphatidylase"/>
</dbReference>
<comment type="function">
    <text evidence="1">Could be a virulence factor.</text>
</comment>
<comment type="subcellular location">
    <subcellularLocation>
        <location evidence="2">Secreted</location>
    </subcellularLocation>
</comment>
<evidence type="ECO:0000256" key="2">
    <source>
        <dbReference type="ARBA" id="ARBA00004613"/>
    </source>
</evidence>
<dbReference type="Proteomes" id="UP000585437">
    <property type="component" value="Unassembled WGS sequence"/>
</dbReference>
<keyword evidence="4" id="KW-0964">Secreted</keyword>
<dbReference type="EMBL" id="JACHBU010000004">
    <property type="protein sequence ID" value="MBB6508996.1"/>
    <property type="molecule type" value="Genomic_DNA"/>
</dbReference>
<accession>A0A7X0MS53</accession>
<feature type="domain" description="PLD phosphodiesterase" evidence="9">
    <location>
        <begin position="135"/>
        <end position="162"/>
    </location>
</feature>
<keyword evidence="7" id="KW-0443">Lipid metabolism</keyword>
<comment type="caution">
    <text evidence="10">The sequence shown here is derived from an EMBL/GenBank/DDBJ whole genome shotgun (WGS) entry which is preliminary data.</text>
</comment>
<dbReference type="PROSITE" id="PS50035">
    <property type="entry name" value="PLD"/>
    <property type="match status" value="2"/>
</dbReference>
<dbReference type="GO" id="GO:0005576">
    <property type="term" value="C:extracellular region"/>
    <property type="evidence" value="ECO:0007669"/>
    <property type="project" value="UniProtKB-SubCell"/>
</dbReference>
<dbReference type="PANTHER" id="PTHR18896">
    <property type="entry name" value="PHOSPHOLIPASE D"/>
    <property type="match status" value="1"/>
</dbReference>
<evidence type="ECO:0000256" key="1">
    <source>
        <dbReference type="ARBA" id="ARBA00003145"/>
    </source>
</evidence>
<evidence type="ECO:0000256" key="8">
    <source>
        <dbReference type="ARBA" id="ARBA00029594"/>
    </source>
</evidence>
<gene>
    <name evidence="10" type="ORF">F4695_002353</name>
</gene>
<dbReference type="Gene3D" id="3.30.870.10">
    <property type="entry name" value="Endonuclease Chain A"/>
    <property type="match status" value="2"/>
</dbReference>
<dbReference type="SUPFAM" id="SSF56024">
    <property type="entry name" value="Phospholipase D/nuclease"/>
    <property type="match status" value="2"/>
</dbReference>
<feature type="domain" description="PLD phosphodiesterase" evidence="9">
    <location>
        <begin position="353"/>
        <end position="380"/>
    </location>
</feature>
<evidence type="ECO:0000256" key="5">
    <source>
        <dbReference type="ARBA" id="ARBA00022737"/>
    </source>
</evidence>
<dbReference type="CDD" id="cd09143">
    <property type="entry name" value="PLDc_vPLD1_2_like_bac_2"/>
    <property type="match status" value="1"/>
</dbReference>
<dbReference type="PANTHER" id="PTHR18896:SF60">
    <property type="entry name" value="PHOSPHOLIPASE D"/>
    <property type="match status" value="1"/>
</dbReference>
<name>A0A7X0MS53_9HYPH</name>
<dbReference type="RefSeq" id="WP_113111238.1">
    <property type="nucleotide sequence ID" value="NZ_JACHBU010000004.1"/>
</dbReference>
<evidence type="ECO:0000259" key="9">
    <source>
        <dbReference type="PROSITE" id="PS50035"/>
    </source>
</evidence>
<keyword evidence="11" id="KW-1185">Reference proteome</keyword>
<evidence type="ECO:0000256" key="4">
    <source>
        <dbReference type="ARBA" id="ARBA00022525"/>
    </source>
</evidence>
<keyword evidence="5" id="KW-0677">Repeat</keyword>
<dbReference type="GO" id="GO:0004630">
    <property type="term" value="F:phospholipase D activity"/>
    <property type="evidence" value="ECO:0007669"/>
    <property type="project" value="TreeGrafter"/>
</dbReference>
<organism evidence="10 11">
    <name type="scientific">Rhizobium soli</name>
    <dbReference type="NCBI Taxonomy" id="424798"/>
    <lineage>
        <taxon>Bacteria</taxon>
        <taxon>Pseudomonadati</taxon>
        <taxon>Pseudomonadota</taxon>
        <taxon>Alphaproteobacteria</taxon>
        <taxon>Hyphomicrobiales</taxon>
        <taxon>Rhizobiaceae</taxon>
        <taxon>Rhizobium/Agrobacterium group</taxon>
        <taxon>Rhizobium</taxon>
    </lineage>
</organism>
<dbReference type="InterPro" id="IPR015679">
    <property type="entry name" value="PLipase_D_fam"/>
</dbReference>
<dbReference type="CDD" id="cd09140">
    <property type="entry name" value="PLDc_vPLD1_2_like_bac_1"/>
    <property type="match status" value="1"/>
</dbReference>
<dbReference type="GO" id="GO:0009395">
    <property type="term" value="P:phospholipid catabolic process"/>
    <property type="evidence" value="ECO:0007669"/>
    <property type="project" value="TreeGrafter"/>
</dbReference>
<sequence>MQSILNEGDTCWRIAKADRLSIIIDAADFFRFAKRTMTKAKKSIYLIGWDFDTRIQLEPGKKDGKADKAAKEEWPDELGKFLNALAERNNGLDIRILKWDIGLINSITRGETPFYILKWMFDKRIHLKLDGAHPALSAHHMKLLVIDDEVAFCGGIDMTVGRWDSRDHSEDEPLRKSPMGFAQGPWHDATTCLSGEAARALGEVARRRWKLATDETLDPPDENTATENDPWPDELEVGFRDISIGIARTAPEYEGRSQIVEIETAKLAIIGSVKKTLYVESQYFASRRIAEAMAERLKEPDGPEIVLINPEGCEGWLEAKAMDSARIRLMKMVKDADVHDRFRIYYPVNEARTSIYVHAKMMFADDRIVKIGSANLNNRSMGYDTECDLILEAQPGEDTLSEKIVSTRDDLIAEHLGREPQEVRDAVAAHDGSIIAAIEALNRQSGRGLLPVKMRELSADEELLAESDIADPERPSGVRYRTSNFLKQRFGRVARRAKRARKET</sequence>
<protein>
    <recommendedName>
        <fullName evidence="3">Phospholipase D</fullName>
    </recommendedName>
    <alternativeName>
        <fullName evidence="8">Choline phosphatase</fullName>
    </alternativeName>
</protein>
<dbReference type="Pfam" id="PF13091">
    <property type="entry name" value="PLDc_2"/>
    <property type="match status" value="1"/>
</dbReference>
<proteinExistence type="predicted"/>
<evidence type="ECO:0000256" key="7">
    <source>
        <dbReference type="ARBA" id="ARBA00023098"/>
    </source>
</evidence>
<dbReference type="AlphaFoldDB" id="A0A7X0MS53"/>
<keyword evidence="6" id="KW-0378">Hydrolase</keyword>
<dbReference type="GO" id="GO:0005886">
    <property type="term" value="C:plasma membrane"/>
    <property type="evidence" value="ECO:0007669"/>
    <property type="project" value="TreeGrafter"/>
</dbReference>
<evidence type="ECO:0000256" key="6">
    <source>
        <dbReference type="ARBA" id="ARBA00022801"/>
    </source>
</evidence>
<evidence type="ECO:0000256" key="3">
    <source>
        <dbReference type="ARBA" id="ARBA00018392"/>
    </source>
</evidence>
<reference evidence="10 11" key="1">
    <citation type="submission" date="2020-08" db="EMBL/GenBank/DDBJ databases">
        <title>The Agave Microbiome: Exploring the role of microbial communities in plant adaptations to desert environments.</title>
        <authorList>
            <person name="Partida-Martinez L.P."/>
        </authorList>
    </citation>
    <scope>NUCLEOTIDE SEQUENCE [LARGE SCALE GENOMIC DNA]</scope>
    <source>
        <strain evidence="10 11">AS3.12</strain>
    </source>
</reference>
<evidence type="ECO:0000313" key="11">
    <source>
        <dbReference type="Proteomes" id="UP000585437"/>
    </source>
</evidence>
<dbReference type="Pfam" id="PF00614">
    <property type="entry name" value="PLDc"/>
    <property type="match status" value="1"/>
</dbReference>